<keyword evidence="6" id="KW-1185">Reference proteome</keyword>
<keyword evidence="3" id="KW-0281">Fimbrium</keyword>
<comment type="similarity">
    <text evidence="1 3">Belongs to the N-Me-Phe pilin family.</text>
</comment>
<name>A0A7Y6RD87_9GAMM</name>
<organism evidence="5 6">
    <name type="scientific">Vreelandella maris</name>
    <dbReference type="NCBI Taxonomy" id="2729617"/>
    <lineage>
        <taxon>Bacteria</taxon>
        <taxon>Pseudomonadati</taxon>
        <taxon>Pseudomonadota</taxon>
        <taxon>Gammaproteobacteria</taxon>
        <taxon>Oceanospirillales</taxon>
        <taxon>Halomonadaceae</taxon>
        <taxon>Vreelandella</taxon>
    </lineage>
</organism>
<evidence type="ECO:0000313" key="6">
    <source>
        <dbReference type="Proteomes" id="UP000589984"/>
    </source>
</evidence>
<dbReference type="EMBL" id="JABWCV010000010">
    <property type="protein sequence ID" value="NVF14678.1"/>
    <property type="molecule type" value="Genomic_DNA"/>
</dbReference>
<dbReference type="PANTHER" id="PTHR30093">
    <property type="entry name" value="GENERAL SECRETION PATHWAY PROTEIN G"/>
    <property type="match status" value="1"/>
</dbReference>
<dbReference type="PANTHER" id="PTHR30093:SF34">
    <property type="entry name" value="PREPILIN PEPTIDASE-DEPENDENT PROTEIN D"/>
    <property type="match status" value="1"/>
</dbReference>
<dbReference type="PROSITE" id="PS00409">
    <property type="entry name" value="PROKAR_NTER_METHYL"/>
    <property type="match status" value="1"/>
</dbReference>
<keyword evidence="2" id="KW-0488">Methylation</keyword>
<feature type="transmembrane region" description="Helical" evidence="4">
    <location>
        <begin position="7"/>
        <end position="28"/>
    </location>
</feature>
<evidence type="ECO:0000256" key="3">
    <source>
        <dbReference type="RuleBase" id="RU000389"/>
    </source>
</evidence>
<evidence type="ECO:0000256" key="1">
    <source>
        <dbReference type="ARBA" id="ARBA00005233"/>
    </source>
</evidence>
<keyword evidence="4" id="KW-0472">Membrane</keyword>
<dbReference type="GO" id="GO:0007155">
    <property type="term" value="P:cell adhesion"/>
    <property type="evidence" value="ECO:0007669"/>
    <property type="project" value="InterPro"/>
</dbReference>
<accession>A0A7Y6RD87</accession>
<dbReference type="Gene3D" id="3.30.700.10">
    <property type="entry name" value="Glycoprotein, Type 4 Pilin"/>
    <property type="match status" value="1"/>
</dbReference>
<dbReference type="InterPro" id="IPR012902">
    <property type="entry name" value="N_methyl_site"/>
</dbReference>
<protein>
    <submittedName>
        <fullName evidence="5">Pilin</fullName>
    </submittedName>
</protein>
<dbReference type="AlphaFoldDB" id="A0A7Y6RD87"/>
<evidence type="ECO:0000256" key="4">
    <source>
        <dbReference type="SAM" id="Phobius"/>
    </source>
</evidence>
<comment type="caution">
    <text evidence="5">The sequence shown here is derived from an EMBL/GenBank/DDBJ whole genome shotgun (WGS) entry which is preliminary data.</text>
</comment>
<dbReference type="SUPFAM" id="SSF54523">
    <property type="entry name" value="Pili subunits"/>
    <property type="match status" value="1"/>
</dbReference>
<evidence type="ECO:0000256" key="2">
    <source>
        <dbReference type="ARBA" id="ARBA00022481"/>
    </source>
</evidence>
<dbReference type="InterPro" id="IPR001082">
    <property type="entry name" value="Pilin"/>
</dbReference>
<sequence length="165" mass="17632">MKGIQRGFTLIELMIVVAIIGVLASIAIPQYQNYTARSQVAEAFSLASEYKTAMSEFYAVNGRFPNGNAEVGFDNDVTPTGGGTPGAGYGDAYVSYIGIWPGGGSYEARVVMQMSENANSAIQDRWIVMEADPSAGSIMWSCRSTTGSGNAVEEKYLPGSCRDQK</sequence>
<reference evidence="5 6" key="1">
    <citation type="submission" date="2020-06" db="EMBL/GenBank/DDBJ databases">
        <title>Halomonas sp. QX-1 draft genome sequence.</title>
        <authorList>
            <person name="Qiu X."/>
        </authorList>
    </citation>
    <scope>NUCLEOTIDE SEQUENCE [LARGE SCALE GENOMIC DNA]</scope>
    <source>
        <strain evidence="5 6">QX-1</strain>
    </source>
</reference>
<dbReference type="RefSeq" id="WP_176303588.1">
    <property type="nucleotide sequence ID" value="NZ_JABWCV010000010.1"/>
</dbReference>
<dbReference type="GO" id="GO:0043107">
    <property type="term" value="P:type IV pilus-dependent motility"/>
    <property type="evidence" value="ECO:0007669"/>
    <property type="project" value="TreeGrafter"/>
</dbReference>
<dbReference type="Pfam" id="PF00114">
    <property type="entry name" value="Pilin"/>
    <property type="match status" value="1"/>
</dbReference>
<dbReference type="GO" id="GO:0044096">
    <property type="term" value="C:type IV pilus"/>
    <property type="evidence" value="ECO:0007669"/>
    <property type="project" value="TreeGrafter"/>
</dbReference>
<keyword evidence="4" id="KW-1133">Transmembrane helix</keyword>
<dbReference type="NCBIfam" id="TIGR02532">
    <property type="entry name" value="IV_pilin_GFxxxE"/>
    <property type="match status" value="1"/>
</dbReference>
<dbReference type="Pfam" id="PF07963">
    <property type="entry name" value="N_methyl"/>
    <property type="match status" value="1"/>
</dbReference>
<dbReference type="InterPro" id="IPR045584">
    <property type="entry name" value="Pilin-like"/>
</dbReference>
<dbReference type="Proteomes" id="UP000589984">
    <property type="component" value="Unassembled WGS sequence"/>
</dbReference>
<evidence type="ECO:0000313" key="5">
    <source>
        <dbReference type="EMBL" id="NVF14678.1"/>
    </source>
</evidence>
<keyword evidence="4" id="KW-0812">Transmembrane</keyword>
<gene>
    <name evidence="5" type="ORF">HUO07_10920</name>
</gene>
<proteinExistence type="inferred from homology"/>